<reference evidence="2" key="1">
    <citation type="submission" date="2020-10" db="EMBL/GenBank/DDBJ databases">
        <authorList>
            <person name="Gilroy R."/>
        </authorList>
    </citation>
    <scope>NUCLEOTIDE SEQUENCE</scope>
    <source>
        <strain evidence="2">B3-1481</strain>
    </source>
</reference>
<dbReference type="Gene3D" id="2.40.160.60">
    <property type="entry name" value="Outer membrane protein transport protein (OMPP1/FadL/TodX)"/>
    <property type="match status" value="1"/>
</dbReference>
<comment type="caution">
    <text evidence="2">The sequence shown here is derived from an EMBL/GenBank/DDBJ whole genome shotgun (WGS) entry which is preliminary data.</text>
</comment>
<organism evidence="2 3">
    <name type="scientific">Candidatus Cryptobacteroides avistercoris</name>
    <dbReference type="NCBI Taxonomy" id="2840758"/>
    <lineage>
        <taxon>Bacteria</taxon>
        <taxon>Pseudomonadati</taxon>
        <taxon>Bacteroidota</taxon>
        <taxon>Bacteroidia</taxon>
        <taxon>Bacteroidales</taxon>
        <taxon>Candidatus Cryptobacteroides</taxon>
    </lineage>
</organism>
<feature type="chain" id="PRO_5039327131" evidence="1">
    <location>
        <begin position="23"/>
        <end position="322"/>
    </location>
</feature>
<reference evidence="2" key="2">
    <citation type="journal article" date="2021" name="PeerJ">
        <title>Extensive microbial diversity within the chicken gut microbiome revealed by metagenomics and culture.</title>
        <authorList>
            <person name="Gilroy R."/>
            <person name="Ravi A."/>
            <person name="Getino M."/>
            <person name="Pursley I."/>
            <person name="Horton D.L."/>
            <person name="Alikhan N.F."/>
            <person name="Baker D."/>
            <person name="Gharbi K."/>
            <person name="Hall N."/>
            <person name="Watson M."/>
            <person name="Adriaenssens E.M."/>
            <person name="Foster-Nyarko E."/>
            <person name="Jarju S."/>
            <person name="Secka A."/>
            <person name="Antonio M."/>
            <person name="Oren A."/>
            <person name="Chaudhuri R.R."/>
            <person name="La Ragione R."/>
            <person name="Hildebrand F."/>
            <person name="Pallen M.J."/>
        </authorList>
    </citation>
    <scope>NUCLEOTIDE SEQUENCE</scope>
    <source>
        <strain evidence="2">B3-1481</strain>
    </source>
</reference>
<dbReference type="EMBL" id="JADILW010000095">
    <property type="protein sequence ID" value="MBO8480752.1"/>
    <property type="molecule type" value="Genomic_DNA"/>
</dbReference>
<sequence length="322" mass="32935">MKFIRFILCSAVAAASFGAATAQDATVPAAGESPALQFLNVGASPRNWAMGGVQSGLQKNAYAQFGSVAAVPFCDETMAAGASYTMWRPASSNMLAAGAAWNINGTFGVTFGVQTGLNPAYELTSAAGVPAGTFSPFDLRAGAGFAWRVVENLSVGVGLNYVSSSLAPRSETYSGGMSSFTADVQLMYLLGDFDISLAASNLGMPVKSASGQSFGLPMNARLAGGYSHDFGLHRVSAGVEGGMFFGAASAAFGSVGAEYVYNGFVALRAGWHYGAEGCGVPSFASVGLGFEFLGVNIDAAYLIAPADSPLQNTLSFGLGYSF</sequence>
<gene>
    <name evidence="2" type="ORF">IAB76_06575</name>
</gene>
<protein>
    <submittedName>
        <fullName evidence="2">PorV/PorQ family protein</fullName>
    </submittedName>
</protein>
<evidence type="ECO:0000313" key="3">
    <source>
        <dbReference type="Proteomes" id="UP000823769"/>
    </source>
</evidence>
<name>A0A9D9NP84_9BACT</name>
<feature type="signal peptide" evidence="1">
    <location>
        <begin position="1"/>
        <end position="22"/>
    </location>
</feature>
<accession>A0A9D9NP84</accession>
<evidence type="ECO:0000256" key="1">
    <source>
        <dbReference type="SAM" id="SignalP"/>
    </source>
</evidence>
<dbReference type="AlphaFoldDB" id="A0A9D9NP84"/>
<keyword evidence="1" id="KW-0732">Signal</keyword>
<proteinExistence type="predicted"/>
<dbReference type="NCBIfam" id="NF033709">
    <property type="entry name" value="PorV_fam"/>
    <property type="match status" value="1"/>
</dbReference>
<evidence type="ECO:0000313" key="2">
    <source>
        <dbReference type="EMBL" id="MBO8480752.1"/>
    </source>
</evidence>
<dbReference type="Proteomes" id="UP000823769">
    <property type="component" value="Unassembled WGS sequence"/>
</dbReference>